<gene>
    <name evidence="1" type="ORF">DFQ59_10832</name>
</gene>
<dbReference type="EMBL" id="QPJY01000008">
    <property type="protein sequence ID" value="RCX28004.1"/>
    <property type="molecule type" value="Genomic_DNA"/>
</dbReference>
<evidence type="ECO:0000313" key="1">
    <source>
        <dbReference type="EMBL" id="RCX28004.1"/>
    </source>
</evidence>
<proteinExistence type="predicted"/>
<name>A0A369C870_9GAMM</name>
<keyword evidence="2" id="KW-1185">Reference proteome</keyword>
<dbReference type="Proteomes" id="UP000252707">
    <property type="component" value="Unassembled WGS sequence"/>
</dbReference>
<protein>
    <submittedName>
        <fullName evidence="1">Conjugal transfer pilus assembly protein TraE</fullName>
    </submittedName>
</protein>
<comment type="caution">
    <text evidence="1">The sequence shown here is derived from an EMBL/GenBank/DDBJ whole genome shotgun (WGS) entry which is preliminary data.</text>
</comment>
<reference evidence="1 2" key="1">
    <citation type="submission" date="2018-07" db="EMBL/GenBank/DDBJ databases">
        <title>Genomic Encyclopedia of Type Strains, Phase IV (KMG-IV): sequencing the most valuable type-strain genomes for metagenomic binning, comparative biology and taxonomic classification.</title>
        <authorList>
            <person name="Goeker M."/>
        </authorList>
    </citation>
    <scope>NUCLEOTIDE SEQUENCE [LARGE SCALE GENOMIC DNA]</scope>
    <source>
        <strain evidence="1 2">DSM 26407</strain>
    </source>
</reference>
<dbReference type="NCBIfam" id="TIGR02761">
    <property type="entry name" value="TraE_TIGR"/>
    <property type="match status" value="1"/>
</dbReference>
<sequence length="199" mass="22218">MMRRNYTSALAEAVRRRNLWILVALLLGVSNLLLAGGLLSRLGVAEKTIVTPPALHKPFSVQGEEVSPEYLEQMAPWFAGLALTYNPDNIDYQVRQFLSYADPRAYGELAARLESDAEKVRRNQMSSVFHAREVRIRGQLVAVTGTLMTLVASKSTGQREATFLIEFNYRNGRLTVRRFLEVQSDDPFAAGTVAAGRRS</sequence>
<accession>A0A369C870</accession>
<dbReference type="OrthoDB" id="5880202at2"/>
<organism evidence="1 2">
    <name type="scientific">Thioalbus denitrificans</name>
    <dbReference type="NCBI Taxonomy" id="547122"/>
    <lineage>
        <taxon>Bacteria</taxon>
        <taxon>Pseudomonadati</taxon>
        <taxon>Pseudomonadota</taxon>
        <taxon>Gammaproteobacteria</taxon>
        <taxon>Chromatiales</taxon>
        <taxon>Ectothiorhodospiraceae</taxon>
        <taxon>Thioalbus</taxon>
    </lineage>
</organism>
<dbReference type="InterPro" id="IPR007973">
    <property type="entry name" value="Pilus_assembly_TraE"/>
</dbReference>
<dbReference type="RefSeq" id="WP_114280428.1">
    <property type="nucleotide sequence ID" value="NZ_QPJY01000008.1"/>
</dbReference>
<dbReference type="Pfam" id="PF05309">
    <property type="entry name" value="TraE"/>
    <property type="match status" value="1"/>
</dbReference>
<dbReference type="AlphaFoldDB" id="A0A369C870"/>
<evidence type="ECO:0000313" key="2">
    <source>
        <dbReference type="Proteomes" id="UP000252707"/>
    </source>
</evidence>